<dbReference type="GO" id="GO:0004558">
    <property type="term" value="F:alpha-1,4-glucosidase activity"/>
    <property type="evidence" value="ECO:0007669"/>
    <property type="project" value="UniProtKB-EC"/>
</dbReference>
<evidence type="ECO:0000256" key="4">
    <source>
        <dbReference type="ARBA" id="ARBA00023180"/>
    </source>
</evidence>
<dbReference type="PANTHER" id="PTHR10357:SF179">
    <property type="entry name" value="NEUTRAL AND BASIC AMINO ACID TRANSPORT PROTEIN RBAT"/>
    <property type="match status" value="1"/>
</dbReference>
<dbReference type="Pfam" id="PF00128">
    <property type="entry name" value="Alpha-amylase"/>
    <property type="match status" value="1"/>
</dbReference>
<dbReference type="EMBL" id="OZ034837">
    <property type="protein sequence ID" value="CAL1678612.1"/>
    <property type="molecule type" value="Genomic_DNA"/>
</dbReference>
<evidence type="ECO:0000256" key="2">
    <source>
        <dbReference type="ARBA" id="ARBA00008061"/>
    </source>
</evidence>
<feature type="signal peptide" evidence="7">
    <location>
        <begin position="1"/>
        <end position="25"/>
    </location>
</feature>
<feature type="domain" description="Glycosyl hydrolase family 13 catalytic" evidence="8">
    <location>
        <begin position="41"/>
        <end position="424"/>
    </location>
</feature>
<dbReference type="PANTHER" id="PTHR10357">
    <property type="entry name" value="ALPHA-AMYLASE FAMILY MEMBER"/>
    <property type="match status" value="1"/>
</dbReference>
<accession>A0AAV2NGF1</accession>
<protein>
    <recommendedName>
        <fullName evidence="3">alpha-glucosidase</fullName>
        <ecNumber evidence="3">3.2.1.20</ecNumber>
    </recommendedName>
</protein>
<keyword evidence="5" id="KW-0378">Hydrolase</keyword>
<sequence>MLALTRYVAVVLISAVGLLISDADSEELADREWWETTLVYQIWPRGFQDSDGDGEGDLKGIISRLDYLKDLGIETIWLNPIYPSQLIDSGYDVSNYKDIHPLFGDLNVFDNLIQQAHNRGLKVILDIIPNHSSDQHEWFQKSAQNIEPYTDYYIWTNGKNGEKIPPNNWTSTYNDNEGSAWTWHDKRKQWYYHKFHDSQPDLNLRNGKVIKELMDIFNFWLKRKVDGFRINAVPYFFEDEALRDEPVKEKGIYTFGLPESTDLLYIFRKYIDDWVSTNKHTTSKLLIAESYDISDDNLMAYYGNRTHKGIPPFNFKFITHIRNNSDANDIKRISDGWIKLLPENSSTNWVLSNHDKSRAASRIGLNRVDGLHMLSLLLPGQAYTYYGEEIAMLDAKINWNKTIDPMGCARGTKEYEYFSRDPARTPMQWDSKTSAGFSTNETTYLPVHYNYKNHNVETQQSKNLKTYKELAILRKRPVFMNGDYEFTSLNNNRVLVLKRFLKNYTLDPEELYIIVVNLGLWSEKINLTSVYPNLDETLEIVVASSNAVRNTDVVPRDNFILTPNAAFVLRGQEEKKETSTDPSTTIRDESTTSPIETTTPTESTTKKGKENSTAPSVSSTKDPDNAASNSTPEFQIMIGAIITVIASYKLYK</sequence>
<organism evidence="9 10">
    <name type="scientific">Lasius platythorax</name>
    <dbReference type="NCBI Taxonomy" id="488582"/>
    <lineage>
        <taxon>Eukaryota</taxon>
        <taxon>Metazoa</taxon>
        <taxon>Ecdysozoa</taxon>
        <taxon>Arthropoda</taxon>
        <taxon>Hexapoda</taxon>
        <taxon>Insecta</taxon>
        <taxon>Pterygota</taxon>
        <taxon>Neoptera</taxon>
        <taxon>Endopterygota</taxon>
        <taxon>Hymenoptera</taxon>
        <taxon>Apocrita</taxon>
        <taxon>Aculeata</taxon>
        <taxon>Formicoidea</taxon>
        <taxon>Formicidae</taxon>
        <taxon>Formicinae</taxon>
        <taxon>Lasius</taxon>
        <taxon>Lasius</taxon>
    </lineage>
</organism>
<evidence type="ECO:0000313" key="10">
    <source>
        <dbReference type="Proteomes" id="UP001497644"/>
    </source>
</evidence>
<evidence type="ECO:0000256" key="1">
    <source>
        <dbReference type="ARBA" id="ARBA00001657"/>
    </source>
</evidence>
<dbReference type="Gene3D" id="3.20.20.80">
    <property type="entry name" value="Glycosidases"/>
    <property type="match status" value="1"/>
</dbReference>
<comment type="catalytic activity">
    <reaction evidence="1">
        <text>Hydrolysis of terminal, non-reducing (1-&gt;4)-linked alpha-D-glucose residues with release of alpha-D-glucose.</text>
        <dbReference type="EC" id="3.2.1.20"/>
    </reaction>
</comment>
<feature type="compositionally biased region" description="Low complexity" evidence="6">
    <location>
        <begin position="591"/>
        <end position="603"/>
    </location>
</feature>
<dbReference type="CDD" id="cd11328">
    <property type="entry name" value="AmyAc_maltase"/>
    <property type="match status" value="1"/>
</dbReference>
<evidence type="ECO:0000256" key="6">
    <source>
        <dbReference type="SAM" id="MobiDB-lite"/>
    </source>
</evidence>
<comment type="similarity">
    <text evidence="2">Belongs to the glycosyl hydrolase 13 family.</text>
</comment>
<keyword evidence="10" id="KW-1185">Reference proteome</keyword>
<gene>
    <name evidence="9" type="ORF">LPLAT_LOCUS4426</name>
</gene>
<dbReference type="GO" id="GO:0005975">
    <property type="term" value="P:carbohydrate metabolic process"/>
    <property type="evidence" value="ECO:0007669"/>
    <property type="project" value="InterPro"/>
</dbReference>
<dbReference type="Proteomes" id="UP001497644">
    <property type="component" value="Chromosome 14"/>
</dbReference>
<keyword evidence="7" id="KW-0732">Signal</keyword>
<dbReference type="InterPro" id="IPR017853">
    <property type="entry name" value="GH"/>
</dbReference>
<evidence type="ECO:0000313" key="9">
    <source>
        <dbReference type="EMBL" id="CAL1678612.1"/>
    </source>
</evidence>
<evidence type="ECO:0000259" key="8">
    <source>
        <dbReference type="SMART" id="SM00642"/>
    </source>
</evidence>
<dbReference type="FunFam" id="3.90.400.10:FF:000001">
    <property type="entry name" value="Maltase A3, isoform A"/>
    <property type="match status" value="1"/>
</dbReference>
<evidence type="ECO:0000256" key="7">
    <source>
        <dbReference type="SAM" id="SignalP"/>
    </source>
</evidence>
<evidence type="ECO:0000256" key="3">
    <source>
        <dbReference type="ARBA" id="ARBA00012741"/>
    </source>
</evidence>
<dbReference type="SMART" id="SM00642">
    <property type="entry name" value="Aamy"/>
    <property type="match status" value="1"/>
</dbReference>
<name>A0AAV2NGF1_9HYME</name>
<keyword evidence="5" id="KW-0326">Glycosidase</keyword>
<feature type="chain" id="PRO_5043550759" description="alpha-glucosidase" evidence="7">
    <location>
        <begin position="26"/>
        <end position="652"/>
    </location>
</feature>
<dbReference type="InterPro" id="IPR045857">
    <property type="entry name" value="O16G_dom_2"/>
</dbReference>
<proteinExistence type="inferred from homology"/>
<dbReference type="Gene3D" id="3.90.400.10">
    <property type="entry name" value="Oligo-1,6-glucosidase, Domain 2"/>
    <property type="match status" value="1"/>
</dbReference>
<reference evidence="9" key="1">
    <citation type="submission" date="2024-04" db="EMBL/GenBank/DDBJ databases">
        <authorList>
            <consortium name="Molecular Ecology Group"/>
        </authorList>
    </citation>
    <scope>NUCLEOTIDE SEQUENCE</scope>
</reference>
<keyword evidence="4" id="KW-0325">Glycoprotein</keyword>
<dbReference type="InterPro" id="IPR006047">
    <property type="entry name" value="GH13_cat_dom"/>
</dbReference>
<feature type="compositionally biased region" description="Polar residues" evidence="6">
    <location>
        <begin position="611"/>
        <end position="630"/>
    </location>
</feature>
<dbReference type="AlphaFoldDB" id="A0AAV2NGF1"/>
<dbReference type="SUPFAM" id="SSF51445">
    <property type="entry name" value="(Trans)glycosidases"/>
    <property type="match status" value="1"/>
</dbReference>
<evidence type="ECO:0000256" key="5">
    <source>
        <dbReference type="ARBA" id="ARBA00023295"/>
    </source>
</evidence>
<feature type="region of interest" description="Disordered" evidence="6">
    <location>
        <begin position="571"/>
        <end position="630"/>
    </location>
</feature>
<dbReference type="EC" id="3.2.1.20" evidence="3"/>